<sequence length="202" mass="21110">MTSSLTQAGTLGSGGDEVLPEVRAADWERGWGEQYSGEQSLRRRWSGSEAQDEDWPGRARAAQCPRDLSPPPHPLNENRQSPARPWSGRRPLQRPLGQGGGPWASGPSAPALPPPPTACSRAGPAVPGEPPVLAPSSAGGEAASNLPGGSGGERGEPGERPPPAWLEGEESFCSVQLHRPSPVGSRVWGDSGASLFRCDLTC</sequence>
<name>A0ACB0F3V9_RANTA</name>
<accession>A0ACB0F3V9</accession>
<gene>
    <name evidence="1" type="ORF">MRATA1EN3_LOCUS18207</name>
</gene>
<proteinExistence type="predicted"/>
<reference evidence="1" key="1">
    <citation type="submission" date="2023-05" db="EMBL/GenBank/DDBJ databases">
        <authorList>
            <consortium name="ELIXIR-Norway"/>
        </authorList>
    </citation>
    <scope>NUCLEOTIDE SEQUENCE</scope>
</reference>
<evidence type="ECO:0000313" key="2">
    <source>
        <dbReference type="Proteomes" id="UP001162501"/>
    </source>
</evidence>
<dbReference type="Proteomes" id="UP001162501">
    <property type="component" value="Chromosome 3"/>
</dbReference>
<organism evidence="1 2">
    <name type="scientific">Rangifer tarandus platyrhynchus</name>
    <name type="common">Svalbard reindeer</name>
    <dbReference type="NCBI Taxonomy" id="3082113"/>
    <lineage>
        <taxon>Eukaryota</taxon>
        <taxon>Metazoa</taxon>
        <taxon>Chordata</taxon>
        <taxon>Craniata</taxon>
        <taxon>Vertebrata</taxon>
        <taxon>Euteleostomi</taxon>
        <taxon>Mammalia</taxon>
        <taxon>Eutheria</taxon>
        <taxon>Laurasiatheria</taxon>
        <taxon>Artiodactyla</taxon>
        <taxon>Ruminantia</taxon>
        <taxon>Pecora</taxon>
        <taxon>Cervidae</taxon>
        <taxon>Odocoileinae</taxon>
        <taxon>Rangifer</taxon>
    </lineage>
</organism>
<protein>
    <submittedName>
        <fullName evidence="1">Uncharacterized protein</fullName>
    </submittedName>
</protein>
<evidence type="ECO:0000313" key="1">
    <source>
        <dbReference type="EMBL" id="CAI9706994.1"/>
    </source>
</evidence>
<dbReference type="EMBL" id="OX596087">
    <property type="protein sequence ID" value="CAI9706994.1"/>
    <property type="molecule type" value="Genomic_DNA"/>
</dbReference>